<dbReference type="EC" id="4.2.1.77" evidence="3"/>
<dbReference type="SUPFAM" id="SSF54506">
    <property type="entry name" value="Diaminopimelate epimerase-like"/>
    <property type="match status" value="1"/>
</dbReference>
<dbReference type="PANTHER" id="PTHR33442">
    <property type="entry name" value="TRANS-3-HYDROXY-L-PROLINE DEHYDRATASE"/>
    <property type="match status" value="1"/>
</dbReference>
<reference evidence="4" key="1">
    <citation type="journal article" date="2022" name="bioRxiv">
        <title>Deciphering the potential niche of two novel black yeast fungi from a biological soil crust based on their genomes, phenotypes, and melanin regulation.</title>
        <authorList>
            <consortium name="DOE Joint Genome Institute"/>
            <person name="Carr E.C."/>
            <person name="Barton Q."/>
            <person name="Grambo S."/>
            <person name="Sullivan M."/>
            <person name="Renfro C.M."/>
            <person name="Kuo A."/>
            <person name="Pangilinan J."/>
            <person name="Lipzen A."/>
            <person name="Keymanesh K."/>
            <person name="Savage E."/>
            <person name="Barry K."/>
            <person name="Grigoriev I.V."/>
            <person name="Riekhof W.R."/>
            <person name="Harris S.S."/>
        </authorList>
    </citation>
    <scope>NUCLEOTIDE SEQUENCE</scope>
    <source>
        <strain evidence="4">JF 03-4F</strain>
    </source>
</reference>
<dbReference type="SFLD" id="SFLDS00028">
    <property type="entry name" value="Proline_Racemase"/>
    <property type="match status" value="1"/>
</dbReference>
<gene>
    <name evidence="4" type="ORF">EDD36DRAFT_448130</name>
</gene>
<dbReference type="AlphaFoldDB" id="A0AAN6DLU6"/>
<keyword evidence="5" id="KW-1185">Reference proteome</keyword>
<dbReference type="InterPro" id="IPR008794">
    <property type="entry name" value="Pro_racemase_fam"/>
</dbReference>
<proteinExistence type="inferred from homology"/>
<comment type="catalytic activity">
    <reaction evidence="1">
        <text>trans-3-hydroxy-L-proline = 1-pyrroline-2-carboxylate + H2O</text>
        <dbReference type="Rhea" id="RHEA:10320"/>
        <dbReference type="ChEBI" id="CHEBI:15377"/>
        <dbReference type="ChEBI" id="CHEBI:39785"/>
        <dbReference type="ChEBI" id="CHEBI:57938"/>
        <dbReference type="EC" id="4.2.1.77"/>
    </reaction>
</comment>
<name>A0AAN6DLU6_9EURO</name>
<sequence length="405" mass="44208">MDGLKEIIGDVALREPIKCVDMHTTGEPTRIIYSGYPNLTGTLLEQRAQALTEYDHIRKRLMFEPRGHWDMYGAILRPDTELVASGKADMGVLFTHNEGYSTMCGHATIALGRFLVDADESIFPRGKKLRYDKDISSFHLSLHVPSGPLEVTVPALPNGKSDPSRPVSFLSVPSFATGVSVKIPLSPEYRWPELGDRTFITADFSYGGAFYCIVDAEELGFSGRLADVELGKMDHASKQLKAAVNANPDLSFCTKHPITKEMSYLYSIMIVDTSLRAGHGSEENDTSGLDHAGEETGLCFFANQQIDRSPTGGAVAARVALAYNQGKLSVGQRRTYHSLLSQRTGMGGFTGSVIEALPSSSEQPHVRVRVEGSAHYTGMFTAVVEEKDGLGRTGFALHQLEGCQR</sequence>
<dbReference type="Pfam" id="PF05544">
    <property type="entry name" value="Pro_racemase"/>
    <property type="match status" value="1"/>
</dbReference>
<comment type="caution">
    <text evidence="4">The sequence shown here is derived from an EMBL/GenBank/DDBJ whole genome shotgun (WGS) entry which is preliminary data.</text>
</comment>
<dbReference type="Gene3D" id="3.10.310.10">
    <property type="entry name" value="Diaminopimelate Epimerase, Chain A, domain 1"/>
    <property type="match status" value="2"/>
</dbReference>
<evidence type="ECO:0000313" key="5">
    <source>
        <dbReference type="Proteomes" id="UP001203852"/>
    </source>
</evidence>
<comment type="similarity">
    <text evidence="2">Belongs to the proline racemase family.</text>
</comment>
<evidence type="ECO:0000313" key="4">
    <source>
        <dbReference type="EMBL" id="KAI1608401.1"/>
    </source>
</evidence>
<accession>A0AAN6DLU6</accession>
<protein>
    <recommendedName>
        <fullName evidence="3">trans-L-3-hydroxyproline dehydratase</fullName>
        <ecNumber evidence="3">4.2.1.77</ecNumber>
    </recommendedName>
</protein>
<evidence type="ECO:0000256" key="1">
    <source>
        <dbReference type="ARBA" id="ARBA00001148"/>
    </source>
</evidence>
<dbReference type="GO" id="GO:0050346">
    <property type="term" value="F:trans-L-3-hydroxyproline dehydratase activity"/>
    <property type="evidence" value="ECO:0007669"/>
    <property type="project" value="UniProtKB-EC"/>
</dbReference>
<dbReference type="PANTHER" id="PTHR33442:SF1">
    <property type="entry name" value="TRANS-3-HYDROXY-L-PROLINE DEHYDRATASE"/>
    <property type="match status" value="1"/>
</dbReference>
<evidence type="ECO:0000256" key="3">
    <source>
        <dbReference type="ARBA" id="ARBA00013105"/>
    </source>
</evidence>
<dbReference type="EMBL" id="MU404363">
    <property type="protein sequence ID" value="KAI1608401.1"/>
    <property type="molecule type" value="Genomic_DNA"/>
</dbReference>
<organism evidence="4 5">
    <name type="scientific">Exophiala viscosa</name>
    <dbReference type="NCBI Taxonomy" id="2486360"/>
    <lineage>
        <taxon>Eukaryota</taxon>
        <taxon>Fungi</taxon>
        <taxon>Dikarya</taxon>
        <taxon>Ascomycota</taxon>
        <taxon>Pezizomycotina</taxon>
        <taxon>Eurotiomycetes</taxon>
        <taxon>Chaetothyriomycetidae</taxon>
        <taxon>Chaetothyriales</taxon>
        <taxon>Herpotrichiellaceae</taxon>
        <taxon>Exophiala</taxon>
    </lineage>
</organism>
<evidence type="ECO:0000256" key="2">
    <source>
        <dbReference type="ARBA" id="ARBA00007529"/>
    </source>
</evidence>
<dbReference type="Proteomes" id="UP001203852">
    <property type="component" value="Unassembled WGS sequence"/>
</dbReference>